<reference evidence="2 4" key="2">
    <citation type="journal article" date="2020" name="Int. J. Syst. Evol. Microbiol.">
        <title>Sulfuracidifex tepidarius gen. nov., sp. nov. and transfer of Sulfolobus metallicus Huber and Stetter 1992 to the genus Sulfuracidifex as Sulfuracidifex metallicus comb. nov.</title>
        <authorList>
            <person name="Itoh T."/>
            <person name="Miura T."/>
            <person name="Sakai H.D."/>
            <person name="Kato S."/>
            <person name="Ohkuma M."/>
            <person name="Takashina T."/>
        </authorList>
    </citation>
    <scope>NUCLEOTIDE SEQUENCE [LARGE SCALE GENOMIC DNA]</scope>
    <source>
        <strain evidence="2 4">IC-006</strain>
        <strain evidence="3">IC-007</strain>
    </source>
</reference>
<organism evidence="2 4">
    <name type="scientific">Sulfuracidifex tepidarius</name>
    <dbReference type="NCBI Taxonomy" id="1294262"/>
    <lineage>
        <taxon>Archaea</taxon>
        <taxon>Thermoproteota</taxon>
        <taxon>Thermoprotei</taxon>
        <taxon>Sulfolobales</taxon>
        <taxon>Sulfolobaceae</taxon>
        <taxon>Sulfuracidifex</taxon>
    </lineage>
</organism>
<accession>A0A510DSE0</accession>
<dbReference type="Proteomes" id="UP000322983">
    <property type="component" value="Chromosome"/>
</dbReference>
<dbReference type="Proteomes" id="UP000325030">
    <property type="component" value="Chromosome"/>
</dbReference>
<dbReference type="AlphaFoldDB" id="A0A510DSE0"/>
<keyword evidence="4" id="KW-1185">Reference proteome</keyword>
<dbReference type="STRING" id="1294262.GCA_001316085_03011"/>
<evidence type="ECO:0000313" key="4">
    <source>
        <dbReference type="Proteomes" id="UP000322983"/>
    </source>
</evidence>
<evidence type="ECO:0000313" key="5">
    <source>
        <dbReference type="Proteomes" id="UP000325030"/>
    </source>
</evidence>
<protein>
    <submittedName>
        <fullName evidence="2">Uncharacterized protein</fullName>
    </submittedName>
</protein>
<sequence>MELQGRQTDFSQNKLIIIRVICFDDPTFLICQNYLIYKLKLKSNGIANLRPLVMVFQMTEIFCVSFFIY</sequence>
<feature type="transmembrane region" description="Helical" evidence="1">
    <location>
        <begin position="49"/>
        <end position="68"/>
    </location>
</feature>
<name>A0A510DSE0_9CREN</name>
<accession>A0A510E045</accession>
<proteinExistence type="predicted"/>
<dbReference type="EMBL" id="AP018930">
    <property type="protein sequence ID" value="BBG25854.1"/>
    <property type="molecule type" value="Genomic_DNA"/>
</dbReference>
<keyword evidence="1" id="KW-0472">Membrane</keyword>
<gene>
    <name evidence="2" type="ORF">IC006_0390</name>
    <name evidence="3" type="ORF">IC007_0359</name>
</gene>
<feature type="transmembrane region" description="Helical" evidence="1">
    <location>
        <begin position="16"/>
        <end position="37"/>
    </location>
</feature>
<dbReference type="EMBL" id="AP018929">
    <property type="protein sequence ID" value="BBG23106.1"/>
    <property type="molecule type" value="Genomic_DNA"/>
</dbReference>
<keyword evidence="1" id="KW-0812">Transmembrane</keyword>
<evidence type="ECO:0000313" key="3">
    <source>
        <dbReference type="EMBL" id="BBG25854.1"/>
    </source>
</evidence>
<reference evidence="5" key="1">
    <citation type="submission" date="2018-09" db="EMBL/GenBank/DDBJ databases">
        <title>Complete Genome Sequencing of Sulfolobus sp. JCM 16834.</title>
        <authorList>
            <person name="Kato S."/>
            <person name="Itoh T."/>
            <person name="Ohkuma M."/>
        </authorList>
    </citation>
    <scope>NUCLEOTIDE SEQUENCE [LARGE SCALE GENOMIC DNA]</scope>
    <source>
        <strain evidence="5">IC-007</strain>
    </source>
</reference>
<keyword evidence="1" id="KW-1133">Transmembrane helix</keyword>
<dbReference type="KEGG" id="step:IC006_0390"/>
<evidence type="ECO:0000256" key="1">
    <source>
        <dbReference type="SAM" id="Phobius"/>
    </source>
</evidence>
<evidence type="ECO:0000313" key="2">
    <source>
        <dbReference type="EMBL" id="BBG23106.1"/>
    </source>
</evidence>